<comment type="caution">
    <text evidence="3">The sequence shown here is derived from an EMBL/GenBank/DDBJ whole genome shotgun (WGS) entry which is preliminary data.</text>
</comment>
<dbReference type="GeneID" id="6016341"/>
<dbReference type="EMBL" id="AACS02000011">
    <property type="protein sequence ID" value="EAU82120.2"/>
    <property type="molecule type" value="Genomic_DNA"/>
</dbReference>
<dbReference type="RefSeq" id="XP_001839724.2">
    <property type="nucleotide sequence ID" value="XM_001839672.2"/>
</dbReference>
<dbReference type="PANTHER" id="PTHR33104">
    <property type="entry name" value="SI:DKEY-29D5.2"/>
    <property type="match status" value="1"/>
</dbReference>
<dbReference type="VEuPathDB" id="FungiDB:CC1G_09579"/>
<dbReference type="InterPro" id="IPR041457">
    <property type="entry name" value="CxC2_KDZ-assoc"/>
</dbReference>
<dbReference type="OrthoDB" id="3149508at2759"/>
<dbReference type="Pfam" id="PF18803">
    <property type="entry name" value="CxC2"/>
    <property type="match status" value="1"/>
</dbReference>
<dbReference type="HOGENOM" id="CLU_003703_13_1_1"/>
<dbReference type="Proteomes" id="UP000001861">
    <property type="component" value="Unassembled WGS sequence"/>
</dbReference>
<dbReference type="Pfam" id="PF18758">
    <property type="entry name" value="KDZ"/>
    <property type="match status" value="1"/>
</dbReference>
<dbReference type="InterPro" id="IPR040521">
    <property type="entry name" value="KDZ"/>
</dbReference>
<feature type="region of interest" description="Disordered" evidence="1">
    <location>
        <begin position="939"/>
        <end position="963"/>
    </location>
</feature>
<feature type="compositionally biased region" description="Basic and acidic residues" evidence="1">
    <location>
        <begin position="79"/>
        <end position="92"/>
    </location>
</feature>
<feature type="domain" description="CxC2-like cysteine cluster KDZ transposase-associated" evidence="2">
    <location>
        <begin position="192"/>
        <end position="290"/>
    </location>
</feature>
<dbReference type="InParanoid" id="A8P990"/>
<evidence type="ECO:0000259" key="2">
    <source>
        <dbReference type="Pfam" id="PF18803"/>
    </source>
</evidence>
<evidence type="ECO:0000313" key="3">
    <source>
        <dbReference type="EMBL" id="EAU82120.2"/>
    </source>
</evidence>
<gene>
    <name evidence="3" type="ORF">CC1G_09579</name>
</gene>
<evidence type="ECO:0000313" key="4">
    <source>
        <dbReference type="Proteomes" id="UP000001861"/>
    </source>
</evidence>
<keyword evidence="4" id="KW-1185">Reference proteome</keyword>
<feature type="region of interest" description="Disordered" evidence="1">
    <location>
        <begin position="1"/>
        <end position="94"/>
    </location>
</feature>
<dbReference type="KEGG" id="cci:CC1G_09579"/>
<reference evidence="3 4" key="1">
    <citation type="journal article" date="2010" name="Proc. Natl. Acad. Sci. U.S.A.">
        <title>Insights into evolution of multicellular fungi from the assembled chromosomes of the mushroom Coprinopsis cinerea (Coprinus cinereus).</title>
        <authorList>
            <person name="Stajich J.E."/>
            <person name="Wilke S.K."/>
            <person name="Ahren D."/>
            <person name="Au C.H."/>
            <person name="Birren B.W."/>
            <person name="Borodovsky M."/>
            <person name="Burns C."/>
            <person name="Canback B."/>
            <person name="Casselton L.A."/>
            <person name="Cheng C.K."/>
            <person name="Deng J."/>
            <person name="Dietrich F.S."/>
            <person name="Fargo D.C."/>
            <person name="Farman M.L."/>
            <person name="Gathman A.C."/>
            <person name="Goldberg J."/>
            <person name="Guigo R."/>
            <person name="Hoegger P.J."/>
            <person name="Hooker J.B."/>
            <person name="Huggins A."/>
            <person name="James T.Y."/>
            <person name="Kamada T."/>
            <person name="Kilaru S."/>
            <person name="Kodira C."/>
            <person name="Kues U."/>
            <person name="Kupfer D."/>
            <person name="Kwan H.S."/>
            <person name="Lomsadze A."/>
            <person name="Li W."/>
            <person name="Lilly W.W."/>
            <person name="Ma L.J."/>
            <person name="Mackey A.J."/>
            <person name="Manning G."/>
            <person name="Martin F."/>
            <person name="Muraguchi H."/>
            <person name="Natvig D.O."/>
            <person name="Palmerini H."/>
            <person name="Ramesh M.A."/>
            <person name="Rehmeyer C.J."/>
            <person name="Roe B.A."/>
            <person name="Shenoy N."/>
            <person name="Stanke M."/>
            <person name="Ter-Hovhannisyan V."/>
            <person name="Tunlid A."/>
            <person name="Velagapudi R."/>
            <person name="Vision T.J."/>
            <person name="Zeng Q."/>
            <person name="Zolan M.E."/>
            <person name="Pukkila P.J."/>
        </authorList>
    </citation>
    <scope>NUCLEOTIDE SEQUENCE [LARGE SCALE GENOMIC DNA]</scope>
    <source>
        <strain evidence="4">Okayama-7 / 130 / ATCC MYA-4618 / FGSC 9003</strain>
    </source>
</reference>
<sequence>MSLRSKAARFKDADRRVQRSNTAQPSNNLAPSASRTLEEISVSTHGETRSTASLPPLLEKVAPRTSQPSHPSATPSNIEVKEPSITTKEEPARSQTTALINEFEAALPKLMALVFEATVKTDGLEEECKCGHGRRTITCRDCTLYPLTCVQCFATAHKHHPLHWAEVWNPEARCFERKDISDVLPLKSTTPFTVDLGHSGTDCSSHSLPIPMTLVDVNGIHKANVRFCTCHGIHERVSQLVKSGFFPATLTQPRTAFSFSVLRQFHLIQLEGKMSAYDFCSTLRRLSDNVFTDEIPDVYPQFIVVMQIWRVLAATRRLGQAHNIDTLLLHRRANNLVVHCPVCPEPTLNIDAGSVALPTAFRHLNQLQLTADGNHHANQYMKNTDPLSCSLFKGRAYFPDEDPYQAYLNSLGPNETEKSTCSHLNAAEKQDRKKFKRMRVTGVVKIDCSHLFVKAMVDLQLGERFANTDYALLRALQFYKTPHSPSPSPPKALLGPSGALVPSQKEPPQPPPATWKSPYSDIVLSYDIACGYARNLSERATRNFAPSLEAYVAGIRTIIPAVHVQNHQDSCMYTYGHAYTSNIGHFHGETAEQYWAELNQLGPQVRQMNNGHRQDVINDANGDWNWKKLRQMHSTLDDEILNARNMYYQHRMSFYSLTVLHLARVLEWDKLDRDARKQVGKDIECVYSHSKRKIPSQQSIFDALLAKRSYSLDLPPSLSGSTTLKDISLFVNEGISIQISQHDLKMKIFMNEKHPMASLEKEIQADSKKLQKRVDKWRSEQKLYTPLVLDDVKSQVSRNTPISSEILYLPSDYDSKRRHDLGLDFLIQIESELREGLAFDTIMSIQQYVKTLDALWLHKRSDCRGQDQHTRAAAQIERVTARRQALIDQYNTNRSAMISLGLSTHARSFPPLRVEDTERPATKLKRSIGDSRKVKNILGTGIHTSSNPTRPKGNKAISSSQGTTELSHVDSGLLKTMSVNDGWIWRLGTIGKLTDEQIREWEEEGDKVAWFRAEAEMERWREQWEIKLVECVRCIRSFRKMSETWKKLSLSAGMALSQSIFANKQAHMFKRLADKVEAVFTRVQKNEPTEYREGEPFLDYIKRHRSIELSNFHDSYR</sequence>
<evidence type="ECO:0000256" key="1">
    <source>
        <dbReference type="SAM" id="MobiDB-lite"/>
    </source>
</evidence>
<organism evidence="3 4">
    <name type="scientific">Coprinopsis cinerea (strain Okayama-7 / 130 / ATCC MYA-4618 / FGSC 9003)</name>
    <name type="common">Inky cap fungus</name>
    <name type="synonym">Hormographiella aspergillata</name>
    <dbReference type="NCBI Taxonomy" id="240176"/>
    <lineage>
        <taxon>Eukaryota</taxon>
        <taxon>Fungi</taxon>
        <taxon>Dikarya</taxon>
        <taxon>Basidiomycota</taxon>
        <taxon>Agaricomycotina</taxon>
        <taxon>Agaricomycetes</taxon>
        <taxon>Agaricomycetidae</taxon>
        <taxon>Agaricales</taxon>
        <taxon>Agaricineae</taxon>
        <taxon>Psathyrellaceae</taxon>
        <taxon>Coprinopsis</taxon>
    </lineage>
</organism>
<feature type="region of interest" description="Disordered" evidence="1">
    <location>
        <begin position="483"/>
        <end position="516"/>
    </location>
</feature>
<feature type="compositionally biased region" description="Polar residues" evidence="1">
    <location>
        <begin position="64"/>
        <end position="77"/>
    </location>
</feature>
<dbReference type="AlphaFoldDB" id="A8P990"/>
<dbReference type="PANTHER" id="PTHR33104:SF2">
    <property type="entry name" value="CXC3 LIKE CYSTEINE CLUSTER DOMAIN-CONTAINING PROTEIN"/>
    <property type="match status" value="1"/>
</dbReference>
<name>A8P990_COPC7</name>
<dbReference type="eggNOG" id="ENOG502SJXV">
    <property type="taxonomic scope" value="Eukaryota"/>
</dbReference>
<proteinExistence type="predicted"/>
<dbReference type="OMA" id="FRESHIH"/>
<feature type="compositionally biased region" description="Polar residues" evidence="1">
    <location>
        <begin position="19"/>
        <end position="53"/>
    </location>
</feature>
<protein>
    <recommendedName>
        <fullName evidence="2">CxC2-like cysteine cluster KDZ transposase-associated domain-containing protein</fullName>
    </recommendedName>
</protein>
<accession>A8P990</accession>